<dbReference type="SUPFAM" id="SSF52172">
    <property type="entry name" value="CheY-like"/>
    <property type="match status" value="1"/>
</dbReference>
<dbReference type="InterPro" id="IPR011006">
    <property type="entry name" value="CheY-like_superfamily"/>
</dbReference>
<keyword evidence="1" id="KW-0597">Phosphoprotein</keyword>
<name>A0A271J0S0_9BACT</name>
<evidence type="ECO:0000313" key="5">
    <source>
        <dbReference type="Proteomes" id="UP000216339"/>
    </source>
</evidence>
<evidence type="ECO:0000256" key="2">
    <source>
        <dbReference type="PROSITE-ProRule" id="PRU00169"/>
    </source>
</evidence>
<evidence type="ECO:0000256" key="1">
    <source>
        <dbReference type="ARBA" id="ARBA00022553"/>
    </source>
</evidence>
<dbReference type="InterPro" id="IPR001789">
    <property type="entry name" value="Sig_transdc_resp-reg_receiver"/>
</dbReference>
<dbReference type="PANTHER" id="PTHR44591:SF3">
    <property type="entry name" value="RESPONSE REGULATORY DOMAIN-CONTAINING PROTEIN"/>
    <property type="match status" value="1"/>
</dbReference>
<feature type="domain" description="Response regulatory" evidence="3">
    <location>
        <begin position="24"/>
        <end position="141"/>
    </location>
</feature>
<comment type="caution">
    <text evidence="2">Lacks conserved residue(s) required for the propagation of feature annotation.</text>
</comment>
<organism evidence="4 5">
    <name type="scientific">Rubrivirga marina</name>
    <dbReference type="NCBI Taxonomy" id="1196024"/>
    <lineage>
        <taxon>Bacteria</taxon>
        <taxon>Pseudomonadati</taxon>
        <taxon>Rhodothermota</taxon>
        <taxon>Rhodothermia</taxon>
        <taxon>Rhodothermales</taxon>
        <taxon>Rubricoccaceae</taxon>
        <taxon>Rubrivirga</taxon>
    </lineage>
</organism>
<dbReference type="PANTHER" id="PTHR44591">
    <property type="entry name" value="STRESS RESPONSE REGULATOR PROTEIN 1"/>
    <property type="match status" value="1"/>
</dbReference>
<sequence length="146" mass="15745">MAPRSEAAAPAFVARPAPADTRPRVLLAEDDRISANVVRHRLERDGMAVTTVSDGKATLDALSDERLDAALLSASLPGVDGLEVLRRVRAGETDRPELGVGVILWPGNDRLVARAYDLDADDVIVRPFSLIAVSAGVRRLTRRRSL</sequence>
<dbReference type="EMBL" id="MQWD01000001">
    <property type="protein sequence ID" value="PAP77096.1"/>
    <property type="molecule type" value="Genomic_DNA"/>
</dbReference>
<evidence type="ECO:0000259" key="3">
    <source>
        <dbReference type="PROSITE" id="PS50110"/>
    </source>
</evidence>
<dbReference type="AlphaFoldDB" id="A0A271J0S0"/>
<dbReference type="Gene3D" id="3.40.50.2300">
    <property type="match status" value="1"/>
</dbReference>
<dbReference type="Proteomes" id="UP000216339">
    <property type="component" value="Unassembled WGS sequence"/>
</dbReference>
<gene>
    <name evidence="4" type="ORF">BSZ37_11995</name>
</gene>
<keyword evidence="5" id="KW-1185">Reference proteome</keyword>
<accession>A0A271J0S0</accession>
<comment type="caution">
    <text evidence="4">The sequence shown here is derived from an EMBL/GenBank/DDBJ whole genome shotgun (WGS) entry which is preliminary data.</text>
</comment>
<dbReference type="InterPro" id="IPR050595">
    <property type="entry name" value="Bact_response_regulator"/>
</dbReference>
<proteinExistence type="predicted"/>
<dbReference type="PROSITE" id="PS50110">
    <property type="entry name" value="RESPONSE_REGULATORY"/>
    <property type="match status" value="1"/>
</dbReference>
<dbReference type="SMART" id="SM00448">
    <property type="entry name" value="REC"/>
    <property type="match status" value="1"/>
</dbReference>
<dbReference type="GO" id="GO:0000160">
    <property type="term" value="P:phosphorelay signal transduction system"/>
    <property type="evidence" value="ECO:0007669"/>
    <property type="project" value="InterPro"/>
</dbReference>
<protein>
    <recommendedName>
        <fullName evidence="3">Response regulatory domain-containing protein</fullName>
    </recommendedName>
</protein>
<dbReference type="Pfam" id="PF00072">
    <property type="entry name" value="Response_reg"/>
    <property type="match status" value="1"/>
</dbReference>
<evidence type="ECO:0000313" key="4">
    <source>
        <dbReference type="EMBL" id="PAP77096.1"/>
    </source>
</evidence>
<reference evidence="4 5" key="1">
    <citation type="submission" date="2016-11" db="EMBL/GenBank/DDBJ databases">
        <title>Study of marine rhodopsin-containing bacteria.</title>
        <authorList>
            <person name="Yoshizawa S."/>
            <person name="Kumagai Y."/>
            <person name="Kogure K."/>
        </authorList>
    </citation>
    <scope>NUCLEOTIDE SEQUENCE [LARGE SCALE GENOMIC DNA]</scope>
    <source>
        <strain evidence="4 5">SAORIC-28</strain>
    </source>
</reference>